<organism evidence="2 3">
    <name type="scientific">Orbilia oligospora</name>
    <name type="common">Nematode-trapping fungus</name>
    <name type="synonym">Arthrobotrys oligospora</name>
    <dbReference type="NCBI Taxonomy" id="2813651"/>
    <lineage>
        <taxon>Eukaryota</taxon>
        <taxon>Fungi</taxon>
        <taxon>Dikarya</taxon>
        <taxon>Ascomycota</taxon>
        <taxon>Pezizomycotina</taxon>
        <taxon>Orbiliomycetes</taxon>
        <taxon>Orbiliales</taxon>
        <taxon>Orbiliaceae</taxon>
        <taxon>Orbilia</taxon>
    </lineage>
</organism>
<name>A0A7C8QR90_ORBOL</name>
<feature type="chain" id="PRO_5028851993" description="Proteasome activator Blm10 mid region domain-containing protein" evidence="1">
    <location>
        <begin position="20"/>
        <end position="1540"/>
    </location>
</feature>
<accession>A0A7C8QR90</accession>
<sequence length="1540" mass="173310">MKFTTILSILAILTPALSGITIERLPDGVGLKAISVPDDVSRIKKRTGGCNRDNCLRAMTARISTASQFCPSFTTDTVTATTGLGPWQTQCGSNPARVSSACSCLVPLTAIARNNNLTMATLSLPEKLHLLARKEVSEHLRVALAKYSHVDITSHILTTVQSGTYPASIFNVWLCVSPNPLTILSGLSQTFSSSIRKISIKTLWRHLRSNKLEKWRNMWEGMGGTTGLLKILSEASAAEVKLLCGCVSWSSRVSDPPQKREAYTEFFKCLFSTRFEDAEWKNPDDRKLDGFYELIGKACTMEFIEQQAETDDTGYDWKGIRDKLAWKVYKGYFEYARLQADLEDFPRADEWLGLFVELYSSFKTTAEEAPLAVKFSSELLERTKKDKWQSDIRKTKPIRYSKNSKSFVEGIIYPLTRRAYKTRPSLETIKRILELSLAHLEENKTGPATLKRDTHDLLDLTLFAWTTAPETFEVHLRKFIKLYRLDAGAGAYGYSPLLLRVPMSSRYRLLQICMIETKGLDIDLKSDLRNSGILISQRALELFPAEIVLDLYSRLKEATGNMNFLSTLSPSPILGLTQVDSQLADPDIWQISLLHKTARQAEADELALKCFTARKAKAMAGSTPQIRAQRAKEAVYYTIASGSPAVYMKSIEWILQRFIRDFSVASAIFGEYTKESTALAVGIPGDLEIYSNLDSLPKRISESHELLEAIFENMFAAAKEPSFNLGTWSATLGLIPHVIRQRMTLSDRVQRALGITNDNVFDILWAGLVDLVVKVERKGLQPGYEKLGLNTIRGVLVYESQNPYHLKLKDSDVPPSSYKFFDELAKARDGMWRELREEIGGIALPEIFPKGLPIQALTWPYTLASSELELSAPYIYKRAQQAVYLQEDAEDTISTDEETWSSIGLFVDDFGAALRILVPQHLNFVEKKARLKQVLQHAVKNVSGRFNKTEAATFWEHYISTKSWDYAWDGDKYTAIVHQTLDEEGLDLWPVVPDISTEEWNPREGIAASPLRELKMTYLDLSLHADSMFRAPKSWTDAPATELERFTPRLPAQDEIWSRNRIKRAKYNPAIREGQILSAILYLKQYFGIESTPLPEFPGRFASSVPLKKSFQPKTAIIFNSAIEALTAHVNYIPPVLLQKLTAAVIQTTEDVPTIVKFIGLLTESDTPSLASSFAISTVLKYPNSSSWHRHLLQIPYLSSLLKLEASECLIEFGKGIISILEKNEKEKEKQESEDKEAGQGQQSYVKITTIKQISTLLTHSAISPNTAVEILTLLSGRCTHRDIRQSILDSLMKLLTECTDEGLADKVLTSLDFIIPIAGNLNPSAPISESLWLEAEEKKDVGVLGINIEGVMGHMLLRTIFMKAIASVTHFRWKKVFIARILVKVIEELKCQTKRYLDIFLGSHGFETEEIKKMGLVIVPGSWSAWYDICGGAGSEGGVLCPRSMLREFAEYEVFRVWLPKEAVEFGKKLKEMKKEEKEKPGVKFWEEQYGAHVPTSGGLGKLGTLRARKETFEKMGVEEEGLKDEMKRFLEEGLYFGV</sequence>
<gene>
    <name evidence="2" type="ORF">TWF106_006780</name>
</gene>
<reference evidence="2 3" key="1">
    <citation type="submission" date="2019-06" db="EMBL/GenBank/DDBJ databases">
        <authorList>
            <person name="Palmer J.M."/>
        </authorList>
    </citation>
    <scope>NUCLEOTIDE SEQUENCE [LARGE SCALE GENOMIC DNA]</scope>
    <source>
        <strain evidence="2 3">TWF106</strain>
    </source>
</reference>
<protein>
    <recommendedName>
        <fullName evidence="4">Proteasome activator Blm10 mid region domain-containing protein</fullName>
    </recommendedName>
</protein>
<feature type="signal peptide" evidence="1">
    <location>
        <begin position="1"/>
        <end position="19"/>
    </location>
</feature>
<evidence type="ECO:0000313" key="3">
    <source>
        <dbReference type="Proteomes" id="UP000472727"/>
    </source>
</evidence>
<evidence type="ECO:0000313" key="2">
    <source>
        <dbReference type="EMBL" id="KAF3220455.1"/>
    </source>
</evidence>
<evidence type="ECO:0000256" key="1">
    <source>
        <dbReference type="SAM" id="SignalP"/>
    </source>
</evidence>
<proteinExistence type="predicted"/>
<comment type="caution">
    <text evidence="2">The sequence shown here is derived from an EMBL/GenBank/DDBJ whole genome shotgun (WGS) entry which is preliminary data.</text>
</comment>
<keyword evidence="1" id="KW-0732">Signal</keyword>
<evidence type="ECO:0008006" key="4">
    <source>
        <dbReference type="Google" id="ProtNLM"/>
    </source>
</evidence>
<dbReference type="EMBL" id="WIWS01000033">
    <property type="protein sequence ID" value="KAF3220455.1"/>
    <property type="molecule type" value="Genomic_DNA"/>
</dbReference>
<dbReference type="Proteomes" id="UP000472727">
    <property type="component" value="Unassembled WGS sequence"/>
</dbReference>